<comment type="caution">
    <text evidence="1">The sequence shown here is derived from an EMBL/GenBank/DDBJ whole genome shotgun (WGS) entry which is preliminary data.</text>
</comment>
<dbReference type="Pfam" id="PF14054">
    <property type="entry name" value="DUF4249"/>
    <property type="match status" value="1"/>
</dbReference>
<gene>
    <name evidence="1" type="ORF">BTO14_03275</name>
</gene>
<name>A0A2P6CBW1_9FLAO</name>
<dbReference type="InterPro" id="IPR025345">
    <property type="entry name" value="DUF4249"/>
</dbReference>
<protein>
    <recommendedName>
        <fullName evidence="3">DUF4249 domain-containing protein</fullName>
    </recommendedName>
</protein>
<evidence type="ECO:0000313" key="2">
    <source>
        <dbReference type="Proteomes" id="UP000247345"/>
    </source>
</evidence>
<proteinExistence type="predicted"/>
<dbReference type="EMBL" id="MSCK01000001">
    <property type="protein sequence ID" value="PQJ72328.1"/>
    <property type="molecule type" value="Genomic_DNA"/>
</dbReference>
<reference evidence="1 2" key="1">
    <citation type="submission" date="2016-12" db="EMBL/GenBank/DDBJ databases">
        <title>Trade-off between light-utilization and light-protection in marine flavobacteria.</title>
        <authorList>
            <person name="Kumagai Y."/>
            <person name="Yoshizawa S."/>
            <person name="Kogure K."/>
            <person name="Iwasaki W."/>
        </authorList>
    </citation>
    <scope>NUCLEOTIDE SEQUENCE [LARGE SCALE GENOMIC DNA]</scope>
    <source>
        <strain evidence="1 2">KCTC 12100</strain>
    </source>
</reference>
<keyword evidence="2" id="KW-1185">Reference proteome</keyword>
<evidence type="ECO:0008006" key="3">
    <source>
        <dbReference type="Google" id="ProtNLM"/>
    </source>
</evidence>
<dbReference type="Proteomes" id="UP000247345">
    <property type="component" value="Unassembled WGS sequence"/>
</dbReference>
<sequence>MKKIYILSVLMVLLFANCEKVVDINVPSIEPKLIIDASFDVLFDESPVTASTIVRLSLSADYFDEEIPKVTNAIVFVTNLSNNTVINFYDNNLDGNYKPLFSFIPEDDVQYELTVIYNNETYKGKATKVKSTPLTNVVQGDETLFSGEETELKVTFKDEPIVENYYLFNFDRSLFLSIDDRFFNGSDYNFSFFYQEDDIELPTTTTIKMSGITKDYYTYFEVLSSQSGQGGGGPFQSIPSSLLGNMINTTNETNFPLGYFHISETDTYTIDLVEKN</sequence>
<dbReference type="RefSeq" id="WP_105047991.1">
    <property type="nucleotide sequence ID" value="NZ_CP150661.1"/>
</dbReference>
<evidence type="ECO:0000313" key="1">
    <source>
        <dbReference type="EMBL" id="PQJ72328.1"/>
    </source>
</evidence>
<dbReference type="AlphaFoldDB" id="A0A2P6CBW1"/>
<accession>A0A2P6CBW1</accession>
<dbReference type="OrthoDB" id="1430047at2"/>
<organism evidence="1 2">
    <name type="scientific">Polaribacter butkevichii</name>
    <dbReference type="NCBI Taxonomy" id="218490"/>
    <lineage>
        <taxon>Bacteria</taxon>
        <taxon>Pseudomonadati</taxon>
        <taxon>Bacteroidota</taxon>
        <taxon>Flavobacteriia</taxon>
        <taxon>Flavobacteriales</taxon>
        <taxon>Flavobacteriaceae</taxon>
    </lineage>
</organism>